<dbReference type="Proteomes" id="UP000054558">
    <property type="component" value="Unassembled WGS sequence"/>
</dbReference>
<keyword evidence="3" id="KW-1185">Reference proteome</keyword>
<dbReference type="Gene3D" id="1.25.40.10">
    <property type="entry name" value="Tetratricopeptide repeat domain"/>
    <property type="match status" value="2"/>
</dbReference>
<organism evidence="2 3">
    <name type="scientific">Klebsormidium nitens</name>
    <name type="common">Green alga</name>
    <name type="synonym">Ulothrix nitens</name>
    <dbReference type="NCBI Taxonomy" id="105231"/>
    <lineage>
        <taxon>Eukaryota</taxon>
        <taxon>Viridiplantae</taxon>
        <taxon>Streptophyta</taxon>
        <taxon>Klebsormidiophyceae</taxon>
        <taxon>Klebsormidiales</taxon>
        <taxon>Klebsormidiaceae</taxon>
        <taxon>Klebsormidium</taxon>
    </lineage>
</organism>
<dbReference type="AlphaFoldDB" id="A0A1Y1IGF9"/>
<feature type="compositionally biased region" description="Basic and acidic residues" evidence="1">
    <location>
        <begin position="443"/>
        <end position="460"/>
    </location>
</feature>
<evidence type="ECO:0000313" key="3">
    <source>
        <dbReference type="Proteomes" id="UP000054558"/>
    </source>
</evidence>
<sequence length="479" mass="52087">MASALAVQAGVGTPCKLGATSASNGTACQSSPRVASFSSSSLLGSPLYSSSLSIRGRGLNLRVSGVRNSTALSHKSVTAQLEDNRSLPDNIILPELETSLTVKDPEIRSRGFPVGAYVAGIVIAAACSLAMPKAAHAKEGLASAPPATSTQKSSSKVQIPKKRPGVQRHRLDPDSVRTVPLPNRDGSLPTTDERAAKIEARKQQVAEYKRRVLREEAAIKSKLAEDPRDEKGLQRLVDVQLMKNDYDAVKDTLRKMIDYFPDDYRYSLMLTEVASGTRNLDEALEVAKTASDKFPRVPEMVQTYAMMLLASDNPDGALTYARGKVEEAERTEAGEENGKEFSVGMKLLLGQILSAVGDFDGAHAHFADMIAADPADFRPRVSKGLLFQLKGDTAAAEEQFAKVMELLPPDFPEREAVVAMIETARQQKFPDADEDEEQGEGAAEEKQIERENTQKQESPKAENSNQDQSKGKKKGWKLW</sequence>
<evidence type="ECO:0000256" key="1">
    <source>
        <dbReference type="SAM" id="MobiDB-lite"/>
    </source>
</evidence>
<reference evidence="2 3" key="1">
    <citation type="journal article" date="2014" name="Nat. Commun.">
        <title>Klebsormidium flaccidum genome reveals primary factors for plant terrestrial adaptation.</title>
        <authorList>
            <person name="Hori K."/>
            <person name="Maruyama F."/>
            <person name="Fujisawa T."/>
            <person name="Togashi T."/>
            <person name="Yamamoto N."/>
            <person name="Seo M."/>
            <person name="Sato S."/>
            <person name="Yamada T."/>
            <person name="Mori H."/>
            <person name="Tajima N."/>
            <person name="Moriyama T."/>
            <person name="Ikeuchi M."/>
            <person name="Watanabe M."/>
            <person name="Wada H."/>
            <person name="Kobayashi K."/>
            <person name="Saito M."/>
            <person name="Masuda T."/>
            <person name="Sasaki-Sekimoto Y."/>
            <person name="Mashiguchi K."/>
            <person name="Awai K."/>
            <person name="Shimojima M."/>
            <person name="Masuda S."/>
            <person name="Iwai M."/>
            <person name="Nobusawa T."/>
            <person name="Narise T."/>
            <person name="Kondo S."/>
            <person name="Saito H."/>
            <person name="Sato R."/>
            <person name="Murakawa M."/>
            <person name="Ihara Y."/>
            <person name="Oshima-Yamada Y."/>
            <person name="Ohtaka K."/>
            <person name="Satoh M."/>
            <person name="Sonobe K."/>
            <person name="Ishii M."/>
            <person name="Ohtani R."/>
            <person name="Kanamori-Sato M."/>
            <person name="Honoki R."/>
            <person name="Miyazaki D."/>
            <person name="Mochizuki H."/>
            <person name="Umetsu J."/>
            <person name="Higashi K."/>
            <person name="Shibata D."/>
            <person name="Kamiya Y."/>
            <person name="Sato N."/>
            <person name="Nakamura Y."/>
            <person name="Tabata S."/>
            <person name="Ida S."/>
            <person name="Kurokawa K."/>
            <person name="Ohta H."/>
        </authorList>
    </citation>
    <scope>NUCLEOTIDE SEQUENCE [LARGE SCALE GENOMIC DNA]</scope>
    <source>
        <strain evidence="2 3">NIES-2285</strain>
    </source>
</reference>
<evidence type="ECO:0000313" key="2">
    <source>
        <dbReference type="EMBL" id="GAQ89940.1"/>
    </source>
</evidence>
<dbReference type="OrthoDB" id="2012659at2759"/>
<feature type="region of interest" description="Disordered" evidence="1">
    <location>
        <begin position="141"/>
        <end position="191"/>
    </location>
</feature>
<dbReference type="STRING" id="105231.A0A1Y1IGF9"/>
<accession>A0A1Y1IGF9</accession>
<dbReference type="InterPro" id="IPR011990">
    <property type="entry name" value="TPR-like_helical_dom_sf"/>
</dbReference>
<feature type="region of interest" description="Disordered" evidence="1">
    <location>
        <begin position="426"/>
        <end position="479"/>
    </location>
</feature>
<gene>
    <name evidence="2" type="ORF">KFL_005790110</name>
</gene>
<feature type="compositionally biased region" description="Polar residues" evidence="1">
    <location>
        <begin position="146"/>
        <end position="157"/>
    </location>
</feature>
<dbReference type="SUPFAM" id="SSF48452">
    <property type="entry name" value="TPR-like"/>
    <property type="match status" value="1"/>
</dbReference>
<dbReference type="EMBL" id="DF237528">
    <property type="protein sequence ID" value="GAQ89940.1"/>
    <property type="molecule type" value="Genomic_DNA"/>
</dbReference>
<feature type="compositionally biased region" description="Basic residues" evidence="1">
    <location>
        <begin position="159"/>
        <end position="168"/>
    </location>
</feature>
<dbReference type="OMA" id="DEVQMYM"/>
<proteinExistence type="predicted"/>
<protein>
    <submittedName>
        <fullName evidence="2">Uncharacterized protein</fullName>
    </submittedName>
</protein>
<name>A0A1Y1IGF9_KLENI</name>